<reference evidence="2 3" key="1">
    <citation type="submission" date="2020-04" db="EMBL/GenBank/DDBJ databases">
        <authorList>
            <person name="Hitch T.C.A."/>
            <person name="Wylensek D."/>
            <person name="Clavel T."/>
        </authorList>
    </citation>
    <scope>NUCLEOTIDE SEQUENCE [LARGE SCALE GENOMIC DNA]</scope>
    <source>
        <strain evidence="2 3">WB01_D5_05</strain>
    </source>
</reference>
<accession>A0A848CX52</accession>
<keyword evidence="1" id="KW-0472">Membrane</keyword>
<protein>
    <submittedName>
        <fullName evidence="2">AbrB family transcriptional regulator</fullName>
    </submittedName>
</protein>
<gene>
    <name evidence="2" type="ORF">HF838_09265</name>
</gene>
<feature type="transmembrane region" description="Helical" evidence="1">
    <location>
        <begin position="60"/>
        <end position="79"/>
    </location>
</feature>
<evidence type="ECO:0000313" key="3">
    <source>
        <dbReference type="Proteomes" id="UP000561326"/>
    </source>
</evidence>
<dbReference type="InterPro" id="IPR007820">
    <property type="entry name" value="AbrB_fam"/>
</dbReference>
<name>A0A848CX52_ANEAE</name>
<proteinExistence type="predicted"/>
<dbReference type="Proteomes" id="UP000561326">
    <property type="component" value="Unassembled WGS sequence"/>
</dbReference>
<dbReference type="EMBL" id="JABAGO010000014">
    <property type="protein sequence ID" value="NME98447.1"/>
    <property type="molecule type" value="Genomic_DNA"/>
</dbReference>
<organism evidence="2 3">
    <name type="scientific">Aneurinibacillus aneurinilyticus</name>
    <name type="common">Bacillus aneurinolyticus</name>
    <dbReference type="NCBI Taxonomy" id="1391"/>
    <lineage>
        <taxon>Bacteria</taxon>
        <taxon>Bacillati</taxon>
        <taxon>Bacillota</taxon>
        <taxon>Bacilli</taxon>
        <taxon>Bacillales</taxon>
        <taxon>Paenibacillaceae</taxon>
        <taxon>Aneurinibacillus group</taxon>
        <taxon>Aneurinibacillus</taxon>
    </lineage>
</organism>
<dbReference type="AlphaFoldDB" id="A0A848CX52"/>
<feature type="transmembrane region" description="Helical" evidence="1">
    <location>
        <begin position="21"/>
        <end position="40"/>
    </location>
</feature>
<keyword evidence="1" id="KW-1133">Transmembrane helix</keyword>
<dbReference type="Pfam" id="PF05145">
    <property type="entry name" value="AbrB"/>
    <property type="match status" value="1"/>
</dbReference>
<evidence type="ECO:0000313" key="2">
    <source>
        <dbReference type="EMBL" id="NME98447.1"/>
    </source>
</evidence>
<dbReference type="GO" id="GO:0016020">
    <property type="term" value="C:membrane"/>
    <property type="evidence" value="ECO:0007669"/>
    <property type="project" value="InterPro"/>
</dbReference>
<sequence length="91" mass="9842">MLVLSEDTERVDVTIVAFMQTIRLLAVIFFVPFLTIHSLMTQPGDVGVGMPVSTVEWASFGWGQYAVYTLIALIGAWGGQRIGIADGASHT</sequence>
<comment type="caution">
    <text evidence="2">The sequence shown here is derived from an EMBL/GenBank/DDBJ whole genome shotgun (WGS) entry which is preliminary data.</text>
</comment>
<dbReference type="GO" id="GO:0010468">
    <property type="term" value="P:regulation of gene expression"/>
    <property type="evidence" value="ECO:0007669"/>
    <property type="project" value="InterPro"/>
</dbReference>
<keyword evidence="1" id="KW-0812">Transmembrane</keyword>
<evidence type="ECO:0000256" key="1">
    <source>
        <dbReference type="SAM" id="Phobius"/>
    </source>
</evidence>